<proteinExistence type="predicted"/>
<dbReference type="Proteomes" id="UP000320876">
    <property type="component" value="Unassembled WGS sequence"/>
</dbReference>
<evidence type="ECO:0000313" key="3">
    <source>
        <dbReference type="Proteomes" id="UP000320876"/>
    </source>
</evidence>
<gene>
    <name evidence="2" type="ORF">FB471_2176</name>
</gene>
<feature type="chain" id="PRO_5039099455" description="Secreted protein" evidence="1">
    <location>
        <begin position="34"/>
        <end position="87"/>
    </location>
</feature>
<evidence type="ECO:0008006" key="4">
    <source>
        <dbReference type="Google" id="ProtNLM"/>
    </source>
</evidence>
<dbReference type="RefSeq" id="WP_141997446.1">
    <property type="nucleotide sequence ID" value="NZ_VFML01000001.1"/>
</dbReference>
<feature type="signal peptide" evidence="1">
    <location>
        <begin position="1"/>
        <end position="33"/>
    </location>
</feature>
<reference evidence="2 3" key="1">
    <citation type="submission" date="2019-06" db="EMBL/GenBank/DDBJ databases">
        <title>Sequencing the genomes of 1000 actinobacteria strains.</title>
        <authorList>
            <person name="Klenk H.-P."/>
        </authorList>
    </citation>
    <scope>NUCLEOTIDE SEQUENCE [LARGE SCALE GENOMIC DNA]</scope>
    <source>
        <strain evidence="2 3">DSM 45679</strain>
    </source>
</reference>
<name>A0A542DH91_AMYCI</name>
<dbReference type="OrthoDB" id="3696290at2"/>
<accession>A0A542DH91</accession>
<organism evidence="2 3">
    <name type="scientific">Amycolatopsis cihanbeyliensis</name>
    <dbReference type="NCBI Taxonomy" id="1128664"/>
    <lineage>
        <taxon>Bacteria</taxon>
        <taxon>Bacillati</taxon>
        <taxon>Actinomycetota</taxon>
        <taxon>Actinomycetes</taxon>
        <taxon>Pseudonocardiales</taxon>
        <taxon>Pseudonocardiaceae</taxon>
        <taxon>Amycolatopsis</taxon>
    </lineage>
</organism>
<keyword evidence="1" id="KW-0732">Signal</keyword>
<evidence type="ECO:0000256" key="1">
    <source>
        <dbReference type="SAM" id="SignalP"/>
    </source>
</evidence>
<protein>
    <recommendedName>
        <fullName evidence="4">Secreted protein</fullName>
    </recommendedName>
</protein>
<evidence type="ECO:0000313" key="2">
    <source>
        <dbReference type="EMBL" id="TQJ02447.1"/>
    </source>
</evidence>
<keyword evidence="3" id="KW-1185">Reference proteome</keyword>
<sequence>MRGTRYRKFIGTTLGTLAAAAGVATVTAAPATAGEAADTACVTQEIHLDPAQREAGWTVKCDSRRYVFADVTVFAGGVADSNPREAR</sequence>
<dbReference type="EMBL" id="VFML01000001">
    <property type="protein sequence ID" value="TQJ02447.1"/>
    <property type="molecule type" value="Genomic_DNA"/>
</dbReference>
<dbReference type="AlphaFoldDB" id="A0A542DH91"/>
<comment type="caution">
    <text evidence="2">The sequence shown here is derived from an EMBL/GenBank/DDBJ whole genome shotgun (WGS) entry which is preliminary data.</text>
</comment>